<dbReference type="FunFam" id="1.25.40.1040:FF:000002">
    <property type="entry name" value="Cleavage stimulation factor subunit 3"/>
    <property type="match status" value="1"/>
</dbReference>
<dbReference type="PANTHER" id="PTHR19980">
    <property type="entry name" value="RNA CLEAVAGE STIMULATION FACTOR"/>
    <property type="match status" value="1"/>
</dbReference>
<name>A0AAV5T180_9BILA</name>
<evidence type="ECO:0000256" key="4">
    <source>
        <dbReference type="SAM" id="MobiDB-lite"/>
    </source>
</evidence>
<dbReference type="GO" id="GO:0003729">
    <property type="term" value="F:mRNA binding"/>
    <property type="evidence" value="ECO:0007669"/>
    <property type="project" value="TreeGrafter"/>
</dbReference>
<feature type="region of interest" description="Disordered" evidence="4">
    <location>
        <begin position="712"/>
        <end position="753"/>
    </location>
</feature>
<dbReference type="Proteomes" id="UP001432027">
    <property type="component" value="Unassembled WGS sequence"/>
</dbReference>
<keyword evidence="3" id="KW-0539">Nucleus</keyword>
<evidence type="ECO:0000313" key="6">
    <source>
        <dbReference type="EMBL" id="GMS85491.1"/>
    </source>
</evidence>
<sequence length="753" mass="85183">MASSSVVSPERRIELNPFDVDAWNLLLRENHARAIEQARPFYEKLVTQFPNAGRYWKAYIEHELRSKNFENVETLFSRCLVHVLNIDLWKCYVFYVRETKGHLPSFREKMAKAYDFALDKVGLDLHAHSMYTDYISFLKGVPAVGQYAENQRITAVRKVYQRAIVTPMTNIDKIWDEYQAYEKSVNPTLAEKLIIERNKDFQISRRIARQLEQITRGINRQAVSVPSRGTVAEMKQVELWKKFIQWEKSNPMDTEEYGAFARRVIYAFEQALLCLGYYPEIWYEAALFMQKAAQELEIKGDVKQAGAMREEAIQLFERSIGGLMKESQLLYFAYADFQEERKLFDEVKSIYEKIFAIDHVDPTLAYIQLMKFIRRTEGVKASRTIFKKAREDDRSKFQVYVAHALQEYYCSKDKDVAMRIFDLGLKKYGEEPEYCVAYVNFLTHLNEDNNTRVVFERILTGGALAHDRSGEIWDKYLEFESLVGDLASTLKVDARRRDAALAMNKEVAESCTTLMLIDRYRFLNLVPCSAEQLRLMGYNKPLRVSHSGLSGLAGGTVPGSAMGTNGSIAGPSGVLPHRAGITVPAGPSSVMGGGTNIEISGYPRPDTTQMVPFKPKRVAIGAPHTVPGGVFPAPPAAAHLLTLLPPPTSFEGPFVIVDALLAQIAKFDVNEPGWEPVRLGSESNGTLGGGHTVEDIQKAKYKLVATTTDPKTALAAGDLKRKRGAESEDEDDKSDISMTRDVFKRRMNQKQMD</sequence>
<dbReference type="SMART" id="SM00386">
    <property type="entry name" value="HAT"/>
    <property type="match status" value="10"/>
</dbReference>
<dbReference type="EMBL" id="BTSX01000002">
    <property type="protein sequence ID" value="GMS85491.1"/>
    <property type="molecule type" value="Genomic_DNA"/>
</dbReference>
<reference evidence="6" key="1">
    <citation type="submission" date="2023-10" db="EMBL/GenBank/DDBJ databases">
        <title>Genome assembly of Pristionchus species.</title>
        <authorList>
            <person name="Yoshida K."/>
            <person name="Sommer R.J."/>
        </authorList>
    </citation>
    <scope>NUCLEOTIDE SEQUENCE</scope>
    <source>
        <strain evidence="6">RS0144</strain>
    </source>
</reference>
<dbReference type="GO" id="GO:0031124">
    <property type="term" value="P:mRNA 3'-end processing"/>
    <property type="evidence" value="ECO:0007669"/>
    <property type="project" value="InterPro"/>
</dbReference>
<organism evidence="6 7">
    <name type="scientific">Pristionchus entomophagus</name>
    <dbReference type="NCBI Taxonomy" id="358040"/>
    <lineage>
        <taxon>Eukaryota</taxon>
        <taxon>Metazoa</taxon>
        <taxon>Ecdysozoa</taxon>
        <taxon>Nematoda</taxon>
        <taxon>Chromadorea</taxon>
        <taxon>Rhabditida</taxon>
        <taxon>Rhabditina</taxon>
        <taxon>Diplogasteromorpha</taxon>
        <taxon>Diplogasteroidea</taxon>
        <taxon>Neodiplogasteridae</taxon>
        <taxon>Pristionchus</taxon>
    </lineage>
</organism>
<feature type="compositionally biased region" description="Basic residues" evidence="4">
    <location>
        <begin position="743"/>
        <end position="753"/>
    </location>
</feature>
<dbReference type="PANTHER" id="PTHR19980:SF0">
    <property type="entry name" value="CLEAVAGE STIMULATION FACTOR SUBUNIT 3"/>
    <property type="match status" value="1"/>
</dbReference>
<evidence type="ECO:0000256" key="2">
    <source>
        <dbReference type="ARBA" id="ARBA00022737"/>
    </source>
</evidence>
<keyword evidence="7" id="KW-1185">Reference proteome</keyword>
<feature type="domain" description="Suppressor of forked" evidence="5">
    <location>
        <begin position="8"/>
        <end position="533"/>
    </location>
</feature>
<gene>
    <name evidence="6" type="ORF">PENTCL1PPCAC_7666</name>
</gene>
<dbReference type="SUPFAM" id="SSF48452">
    <property type="entry name" value="TPR-like"/>
    <property type="match status" value="1"/>
</dbReference>
<dbReference type="Pfam" id="PF05843">
    <property type="entry name" value="Suf"/>
    <property type="match status" value="1"/>
</dbReference>
<dbReference type="AlphaFoldDB" id="A0AAV5T180"/>
<dbReference type="GO" id="GO:0005634">
    <property type="term" value="C:nucleus"/>
    <property type="evidence" value="ECO:0007669"/>
    <property type="project" value="UniProtKB-SubCell"/>
</dbReference>
<dbReference type="InterPro" id="IPR008847">
    <property type="entry name" value="Suf"/>
</dbReference>
<comment type="subcellular location">
    <subcellularLocation>
        <location evidence="1">Nucleus</location>
    </subcellularLocation>
</comment>
<protein>
    <recommendedName>
        <fullName evidence="5">Suppressor of forked domain-containing protein</fullName>
    </recommendedName>
</protein>
<accession>A0AAV5T180</accession>
<dbReference type="InterPro" id="IPR045243">
    <property type="entry name" value="Rna14-like"/>
</dbReference>
<comment type="caution">
    <text evidence="6">The sequence shown here is derived from an EMBL/GenBank/DDBJ whole genome shotgun (WGS) entry which is preliminary data.</text>
</comment>
<dbReference type="InterPro" id="IPR011990">
    <property type="entry name" value="TPR-like_helical_dom_sf"/>
</dbReference>
<proteinExistence type="predicted"/>
<evidence type="ECO:0000313" key="7">
    <source>
        <dbReference type="Proteomes" id="UP001432027"/>
    </source>
</evidence>
<evidence type="ECO:0000256" key="1">
    <source>
        <dbReference type="ARBA" id="ARBA00004123"/>
    </source>
</evidence>
<dbReference type="Gene3D" id="1.25.40.1040">
    <property type="match status" value="1"/>
</dbReference>
<evidence type="ECO:0000256" key="3">
    <source>
        <dbReference type="ARBA" id="ARBA00023242"/>
    </source>
</evidence>
<dbReference type="InterPro" id="IPR003107">
    <property type="entry name" value="HAT"/>
</dbReference>
<keyword evidence="2" id="KW-0677">Repeat</keyword>
<evidence type="ECO:0000259" key="5">
    <source>
        <dbReference type="Pfam" id="PF05843"/>
    </source>
</evidence>